<name>A0A286REK9_9BACT</name>
<protein>
    <submittedName>
        <fullName evidence="1">Uncharacterized protein</fullName>
    </submittedName>
</protein>
<gene>
    <name evidence="1" type="ORF">THTE_1794</name>
</gene>
<reference evidence="1 2" key="1">
    <citation type="journal article" name="Front. Microbiol.">
        <title>Sugar Metabolism of the First Thermophilic Planctomycete Thermogutta terrifontis: Comparative Genomic and Transcriptomic Approaches.</title>
        <authorList>
            <person name="Elcheninov A.G."/>
            <person name="Menzel P."/>
            <person name="Gudbergsdottir S.R."/>
            <person name="Slesarev A.I."/>
            <person name="Kadnikov V.V."/>
            <person name="Krogh A."/>
            <person name="Bonch-Osmolovskaya E.A."/>
            <person name="Peng X."/>
            <person name="Kublanov I.V."/>
        </authorList>
    </citation>
    <scope>NUCLEOTIDE SEQUENCE [LARGE SCALE GENOMIC DNA]</scope>
    <source>
        <strain evidence="1 2">R1</strain>
    </source>
</reference>
<proteinExistence type="predicted"/>
<dbReference type="Proteomes" id="UP000215086">
    <property type="component" value="Chromosome"/>
</dbReference>
<dbReference type="EMBL" id="CP018477">
    <property type="protein sequence ID" value="ASV74396.1"/>
    <property type="molecule type" value="Genomic_DNA"/>
</dbReference>
<dbReference type="KEGG" id="ttf:THTE_1794"/>
<evidence type="ECO:0000313" key="2">
    <source>
        <dbReference type="Proteomes" id="UP000215086"/>
    </source>
</evidence>
<keyword evidence="2" id="KW-1185">Reference proteome</keyword>
<dbReference type="AlphaFoldDB" id="A0A286REK9"/>
<organism evidence="1 2">
    <name type="scientific">Thermogutta terrifontis</name>
    <dbReference type="NCBI Taxonomy" id="1331910"/>
    <lineage>
        <taxon>Bacteria</taxon>
        <taxon>Pseudomonadati</taxon>
        <taxon>Planctomycetota</taxon>
        <taxon>Planctomycetia</taxon>
        <taxon>Pirellulales</taxon>
        <taxon>Thermoguttaceae</taxon>
        <taxon>Thermogutta</taxon>
    </lineage>
</organism>
<sequence>MARLLWLRLLPADVCFPPTGWGDATKLIDPGEAAAFWMNWNWIGWVGSGYVSDLFKLRKN</sequence>
<evidence type="ECO:0000313" key="1">
    <source>
        <dbReference type="EMBL" id="ASV74396.1"/>
    </source>
</evidence>
<accession>A0A286REK9</accession>